<evidence type="ECO:0000313" key="1">
    <source>
        <dbReference type="EMBL" id="PDW02349.1"/>
    </source>
</evidence>
<dbReference type="RefSeq" id="WP_097644810.1">
    <property type="nucleotide sequence ID" value="NZ_NQWI01000072.1"/>
</dbReference>
<dbReference type="SUPFAM" id="SSF141571">
    <property type="entry name" value="Pentapeptide repeat-like"/>
    <property type="match status" value="1"/>
</dbReference>
<dbReference type="InterPro" id="IPR001646">
    <property type="entry name" value="5peptide_repeat"/>
</dbReference>
<comment type="caution">
    <text evidence="1">The sequence shown here is derived from an EMBL/GenBank/DDBJ whole genome shotgun (WGS) entry which is preliminary data.</text>
</comment>
<evidence type="ECO:0000313" key="2">
    <source>
        <dbReference type="Proteomes" id="UP000220527"/>
    </source>
</evidence>
<proteinExistence type="predicted"/>
<dbReference type="EMBL" id="NQWI01000072">
    <property type="protein sequence ID" value="PDW02349.1"/>
    <property type="molecule type" value="Genomic_DNA"/>
</dbReference>
<dbReference type="Proteomes" id="UP000220527">
    <property type="component" value="Unassembled WGS sequence"/>
</dbReference>
<dbReference type="PANTHER" id="PTHR14136">
    <property type="entry name" value="BTB_POZ DOMAIN-CONTAINING PROTEIN KCTD9"/>
    <property type="match status" value="1"/>
</dbReference>
<accession>A0A2A6RHI9</accession>
<gene>
    <name evidence="1" type="ORF">CJ255_14450</name>
</gene>
<dbReference type="OrthoDB" id="67652at2"/>
<dbReference type="PANTHER" id="PTHR14136:SF17">
    <property type="entry name" value="BTB_POZ DOMAIN-CONTAINING PROTEIN KCTD9"/>
    <property type="match status" value="1"/>
</dbReference>
<dbReference type="Gene3D" id="2.160.20.80">
    <property type="entry name" value="E3 ubiquitin-protein ligase SopA"/>
    <property type="match status" value="1"/>
</dbReference>
<protein>
    <recommendedName>
        <fullName evidence="3">Pentapeptide repeat-containing protein</fullName>
    </recommendedName>
</protein>
<dbReference type="AlphaFoldDB" id="A0A2A6RHI9"/>
<reference evidence="2" key="1">
    <citation type="submission" date="2017-08" db="EMBL/GenBank/DDBJ databases">
        <authorList>
            <person name="Grouzdev D.S."/>
            <person name="Gaisin V.A."/>
            <person name="Rysina M.S."/>
            <person name="Gorlenko V.M."/>
        </authorList>
    </citation>
    <scope>NUCLEOTIDE SEQUENCE [LARGE SCALE GENOMIC DNA]</scope>
    <source>
        <strain evidence="2">Kir15-3F</strain>
    </source>
</reference>
<sequence length="286" mass="31990">MIQSREERIKLLQVVAGELYRTGGYGMRITAMQEVLGKSFTEQQRSDLEAYVRDFIACSFMVRNEDSYRFSHRSLLEYLAASLLALEIKHDAPHLLREVQLTHAVSNWLVDIYRAQDAAQWFTTLWQWIESTKRQPEASAQFLGGNAVSLLLALGAPLAGRDFSYAYLKGGQLADANCQGAIFDHCTLCDVDLMNAVLADACFTSSQFYSGDLTDAQIEGTNFHSCRFEGVIWYSARVGALRLSGSELKLYIKKQEMFAGSIVTEVWFTRPRGGGGGRSGIRYAFA</sequence>
<dbReference type="Pfam" id="PF00805">
    <property type="entry name" value="Pentapeptide"/>
    <property type="match status" value="1"/>
</dbReference>
<evidence type="ECO:0008006" key="3">
    <source>
        <dbReference type="Google" id="ProtNLM"/>
    </source>
</evidence>
<name>A0A2A6RHI9_9CHLR</name>
<organism evidence="1 2">
    <name type="scientific">Candidatus Viridilinea mediisalina</name>
    <dbReference type="NCBI Taxonomy" id="2024553"/>
    <lineage>
        <taxon>Bacteria</taxon>
        <taxon>Bacillati</taxon>
        <taxon>Chloroflexota</taxon>
        <taxon>Chloroflexia</taxon>
        <taxon>Chloroflexales</taxon>
        <taxon>Chloroflexineae</taxon>
        <taxon>Oscillochloridaceae</taxon>
        <taxon>Candidatus Viridilinea</taxon>
    </lineage>
</organism>
<dbReference type="InterPro" id="IPR051082">
    <property type="entry name" value="Pentapeptide-BTB/POZ_domain"/>
</dbReference>
<keyword evidence="2" id="KW-1185">Reference proteome</keyword>